<evidence type="ECO:0000313" key="2">
    <source>
        <dbReference type="Proteomes" id="UP001454036"/>
    </source>
</evidence>
<dbReference type="Proteomes" id="UP001454036">
    <property type="component" value="Unassembled WGS sequence"/>
</dbReference>
<keyword evidence="2" id="KW-1185">Reference proteome</keyword>
<organism evidence="1 2">
    <name type="scientific">Lithospermum erythrorhizon</name>
    <name type="common">Purple gromwell</name>
    <name type="synonym">Lithospermum officinale var. erythrorhizon</name>
    <dbReference type="NCBI Taxonomy" id="34254"/>
    <lineage>
        <taxon>Eukaryota</taxon>
        <taxon>Viridiplantae</taxon>
        <taxon>Streptophyta</taxon>
        <taxon>Embryophyta</taxon>
        <taxon>Tracheophyta</taxon>
        <taxon>Spermatophyta</taxon>
        <taxon>Magnoliopsida</taxon>
        <taxon>eudicotyledons</taxon>
        <taxon>Gunneridae</taxon>
        <taxon>Pentapetalae</taxon>
        <taxon>asterids</taxon>
        <taxon>lamiids</taxon>
        <taxon>Boraginales</taxon>
        <taxon>Boraginaceae</taxon>
        <taxon>Boraginoideae</taxon>
        <taxon>Lithospermeae</taxon>
        <taxon>Lithospermum</taxon>
    </lineage>
</organism>
<dbReference type="EMBL" id="BAABME010000127">
    <property type="protein sequence ID" value="GAA0139869.1"/>
    <property type="molecule type" value="Genomic_DNA"/>
</dbReference>
<proteinExistence type="predicted"/>
<sequence>MRGTHQSWSQTSTSAEIALQDVRLALHPMFIRFSSSANVTLFSGDLRYLQGEVLLTAKGTTLPNIIPLADMRVDLPYEPPSPSLVEKRPSVGAISQGKENRAKAAFELSWRTI</sequence>
<dbReference type="AlphaFoldDB" id="A0AAV3NKI8"/>
<comment type="caution">
    <text evidence="1">The sequence shown here is derived from an EMBL/GenBank/DDBJ whole genome shotgun (WGS) entry which is preliminary data.</text>
</comment>
<reference evidence="1 2" key="1">
    <citation type="submission" date="2024-01" db="EMBL/GenBank/DDBJ databases">
        <title>The complete chloroplast genome sequence of Lithospermum erythrorhizon: insights into the phylogenetic relationship among Boraginaceae species and the maternal lineages of purple gromwells.</title>
        <authorList>
            <person name="Okada T."/>
            <person name="Watanabe K."/>
        </authorList>
    </citation>
    <scope>NUCLEOTIDE SEQUENCE [LARGE SCALE GENOMIC DNA]</scope>
</reference>
<evidence type="ECO:0000313" key="1">
    <source>
        <dbReference type="EMBL" id="GAA0139869.1"/>
    </source>
</evidence>
<gene>
    <name evidence="1" type="ORF">LIER_01333</name>
</gene>
<accession>A0AAV3NKI8</accession>
<protein>
    <submittedName>
        <fullName evidence="1">Uncharacterized protein</fullName>
    </submittedName>
</protein>
<name>A0AAV3NKI8_LITER</name>